<dbReference type="InterPro" id="IPR006212">
    <property type="entry name" value="Furin_repeat"/>
</dbReference>
<dbReference type="VEuPathDB" id="GiardiaDB:GLP15_4622"/>
<reference evidence="2 3" key="1">
    <citation type="journal article" date="2010" name="BMC Genomics">
        <title>Genome analysis and comparative genomics of a Giardia intestinalis assemblage E isolate.</title>
        <authorList>
            <person name="Jerlstrom-Hultqvist J."/>
            <person name="Franzen O."/>
            <person name="Ankarklev J."/>
            <person name="Xu F."/>
            <person name="Nohynkova E."/>
            <person name="Andersson J.O."/>
            <person name="Svard S.G."/>
            <person name="Andersson B."/>
        </authorList>
    </citation>
    <scope>NUCLEOTIDE SEQUENCE [LARGE SCALE GENOMIC DNA]</scope>
    <source>
        <strain evidence="2 3">P15</strain>
    </source>
</reference>
<dbReference type="EMBL" id="ACVC01000189">
    <property type="protein sequence ID" value="EFO62193.1"/>
    <property type="molecule type" value="Genomic_DNA"/>
</dbReference>
<feature type="transmembrane region" description="Helical" evidence="1">
    <location>
        <begin position="380"/>
        <end position="404"/>
    </location>
</feature>
<evidence type="ECO:0000313" key="3">
    <source>
        <dbReference type="Proteomes" id="UP000008974"/>
    </source>
</evidence>
<protein>
    <submittedName>
        <fullName evidence="2">VSP</fullName>
    </submittedName>
</protein>
<dbReference type="SUPFAM" id="SSF57184">
    <property type="entry name" value="Growth factor receptor domain"/>
    <property type="match status" value="2"/>
</dbReference>
<gene>
    <name evidence="2" type="ORF">GLP15_4622</name>
</gene>
<dbReference type="OMA" id="CINCIVG"/>
<proteinExistence type="predicted"/>
<name>E1F5N5_GIAIA</name>
<dbReference type="InterPro" id="IPR009030">
    <property type="entry name" value="Growth_fac_rcpt_cys_sf"/>
</dbReference>
<evidence type="ECO:0000313" key="2">
    <source>
        <dbReference type="EMBL" id="EFO62193.1"/>
    </source>
</evidence>
<keyword evidence="1" id="KW-0472">Membrane</keyword>
<keyword evidence="1" id="KW-1133">Transmembrane helix</keyword>
<dbReference type="SMART" id="SM00261">
    <property type="entry name" value="FU"/>
    <property type="match status" value="5"/>
</dbReference>
<comment type="caution">
    <text evidence="2">The sequence shown here is derived from an EMBL/GenBank/DDBJ whole genome shotgun (WGS) entry which is preliminary data.</text>
</comment>
<evidence type="ECO:0000256" key="1">
    <source>
        <dbReference type="SAM" id="Phobius"/>
    </source>
</evidence>
<keyword evidence="1" id="KW-0812">Transmembrane</keyword>
<dbReference type="OrthoDB" id="300641at2759"/>
<dbReference type="InterPro" id="IPR052798">
    <property type="entry name" value="Giardia_VSA"/>
</dbReference>
<dbReference type="Pfam" id="PF03302">
    <property type="entry name" value="VSP"/>
    <property type="match status" value="2"/>
</dbReference>
<dbReference type="InterPro" id="IPR005127">
    <property type="entry name" value="Giardia_VSP"/>
</dbReference>
<dbReference type="PANTHER" id="PTHR23275">
    <property type="entry name" value="CABRIOLET.-RELATED"/>
    <property type="match status" value="1"/>
</dbReference>
<dbReference type="PANTHER" id="PTHR23275:SF100">
    <property type="entry name" value="EGF-LIKE DOMAIN-CONTAINING PROTEIN"/>
    <property type="match status" value="1"/>
</dbReference>
<dbReference type="AlphaFoldDB" id="E1F5N5"/>
<dbReference type="Gene3D" id="2.10.220.10">
    <property type="entry name" value="Hormone Receptor, Insulin-like Growth Factor Receptor 1, Chain A, domain 2"/>
    <property type="match status" value="1"/>
</dbReference>
<dbReference type="Proteomes" id="UP000008974">
    <property type="component" value="Unassembled WGS sequence"/>
</dbReference>
<organism evidence="2 3">
    <name type="scientific">Giardia intestinalis (strain P15)</name>
    <name type="common">Giardia lamblia</name>
    <dbReference type="NCBI Taxonomy" id="658858"/>
    <lineage>
        <taxon>Eukaryota</taxon>
        <taxon>Metamonada</taxon>
        <taxon>Diplomonadida</taxon>
        <taxon>Hexamitidae</taxon>
        <taxon>Giardiinae</taxon>
        <taxon>Giardia</taxon>
    </lineage>
</organism>
<sequence length="409" mass="41472">MLIAVLLIYTTALAKSVSEAACDPPIVGCATCTGTGDGQTCLTCDPSSNKVRPDKKGCVAQCPANSNDVGGICTCAETYQPSEDGLTCVLKAACNTPNCKACDNPKADKEVCTECNGGNYLTPTNQCVPDCTVIGGYYGDADKKCKKCNSECAECVGPASNQCSACPTGKALTYTNGEDPTQGGACGDACTVDKNGCKACGAKIGGTDYCSQCSVGTQAPLNGVCTANARAQFCTQVTEGSCTSCSGGYFLKNGGCYQADRQPGKQICTLADSKGGCETCANGLPPSSSDVCPSCHPTCKTCSVASNPDKCTSCAAGYYMVGLNDGTCTSCERDSGNVKGVSGCLSCDPPSNSQGTVLCYLTKDDSTGGSTNRSGLSMGAIAGISVAVVIVVGGLVGFLCWWFLCRGKA</sequence>
<accession>E1F5N5</accession>